<dbReference type="EMBL" id="JBHLZY010000020">
    <property type="protein sequence ID" value="MFB9769730.1"/>
    <property type="molecule type" value="Genomic_DNA"/>
</dbReference>
<reference evidence="7 8" key="1">
    <citation type="submission" date="2024-09" db="EMBL/GenBank/DDBJ databases">
        <authorList>
            <person name="Sun Q."/>
            <person name="Mori K."/>
        </authorList>
    </citation>
    <scope>NUCLEOTIDE SEQUENCE [LARGE SCALE GENOMIC DNA]</scope>
    <source>
        <strain evidence="7 8">TBRC 4576</strain>
    </source>
</reference>
<evidence type="ECO:0000256" key="1">
    <source>
        <dbReference type="ARBA" id="ARBA00009156"/>
    </source>
</evidence>
<dbReference type="Pfam" id="PF00370">
    <property type="entry name" value="FGGY_N"/>
    <property type="match status" value="1"/>
</dbReference>
<protein>
    <submittedName>
        <fullName evidence="7">Gluconokinase</fullName>
        <ecNumber evidence="7">2.7.1.12</ecNumber>
    </submittedName>
</protein>
<dbReference type="Gene3D" id="3.30.420.40">
    <property type="match status" value="2"/>
</dbReference>
<sequence length="508" mass="54651">MTTYMIGTDLGTTSTKSVLYDQFGRVVASANVGYPLYHDQPDMAEEDPAEIWAAVVKTIQTVSQSVDTQQIAGISFSAAMHSVILLDENRQPLTRVITWADNRAAAVAAKLKREPLGQQLYEATGTPIHPMSPLVKLHWLKRAQPETFAAARYVVGIKDYIIERLSGQLQTDYSMANATGLFNLHTKTWEPRALAFAGVTEQQLPPLVDTNAVIDGLTPAVAAHLGLPAGVKLIMGASDGALSNLGVGADQPGIAAITIGTSGAVRVMTDRPYLDPNGRLFCYYVTANHWIVGGPINNGGQVFRWVRDQLYPTESAAAKAAKRDPYDDLTALAAQVPAGAHGLLFHPYLSGERAPLWNADARGSMLGITPTTTRADMARAVLEGISMNLNTVLTLTKNAEPVHAVRATGGFARSAFWCQLLADVLGQPLTIPVSFESSCLAAAVLGFQALGIVTNLDVIHQMIGTTHTYQPQAHNQARYQQLQATFDHITATLTPLYAELAALTRSEK</sequence>
<dbReference type="PIRSF" id="PIRSF000538">
    <property type="entry name" value="GlpK"/>
    <property type="match status" value="1"/>
</dbReference>
<evidence type="ECO:0000256" key="3">
    <source>
        <dbReference type="ARBA" id="ARBA00022777"/>
    </source>
</evidence>
<keyword evidence="2 4" id="KW-0808">Transferase</keyword>
<dbReference type="Pfam" id="PF02782">
    <property type="entry name" value="FGGY_C"/>
    <property type="match status" value="1"/>
</dbReference>
<dbReference type="InterPro" id="IPR043129">
    <property type="entry name" value="ATPase_NBD"/>
</dbReference>
<dbReference type="PANTHER" id="PTHR43095:SF2">
    <property type="entry name" value="GLUCONOKINASE"/>
    <property type="match status" value="1"/>
</dbReference>
<comment type="caution">
    <text evidence="7">The sequence shown here is derived from an EMBL/GenBank/DDBJ whole genome shotgun (WGS) entry which is preliminary data.</text>
</comment>
<evidence type="ECO:0000259" key="5">
    <source>
        <dbReference type="Pfam" id="PF00370"/>
    </source>
</evidence>
<dbReference type="RefSeq" id="WP_137641456.1">
    <property type="nucleotide sequence ID" value="NZ_BJEA01000001.1"/>
</dbReference>
<dbReference type="InterPro" id="IPR018485">
    <property type="entry name" value="FGGY_C"/>
</dbReference>
<dbReference type="PANTHER" id="PTHR43095">
    <property type="entry name" value="SUGAR KINASE"/>
    <property type="match status" value="1"/>
</dbReference>
<name>A0ABV5WUA3_9LACO</name>
<gene>
    <name evidence="7" type="ORF">ACFFLI_07615</name>
</gene>
<evidence type="ECO:0000313" key="8">
    <source>
        <dbReference type="Proteomes" id="UP001589691"/>
    </source>
</evidence>
<evidence type="ECO:0000313" key="7">
    <source>
        <dbReference type="EMBL" id="MFB9769730.1"/>
    </source>
</evidence>
<evidence type="ECO:0000259" key="6">
    <source>
        <dbReference type="Pfam" id="PF02782"/>
    </source>
</evidence>
<proteinExistence type="inferred from homology"/>
<keyword evidence="8" id="KW-1185">Reference proteome</keyword>
<dbReference type="GO" id="GO:0046316">
    <property type="term" value="F:gluconokinase activity"/>
    <property type="evidence" value="ECO:0007669"/>
    <property type="project" value="UniProtKB-EC"/>
</dbReference>
<comment type="similarity">
    <text evidence="1 4">Belongs to the FGGY kinase family.</text>
</comment>
<organism evidence="7 8">
    <name type="scientific">Lactiplantibacillus modestisalitolerans</name>
    <dbReference type="NCBI Taxonomy" id="1457219"/>
    <lineage>
        <taxon>Bacteria</taxon>
        <taxon>Bacillati</taxon>
        <taxon>Bacillota</taxon>
        <taxon>Bacilli</taxon>
        <taxon>Lactobacillales</taxon>
        <taxon>Lactobacillaceae</taxon>
        <taxon>Lactiplantibacillus</taxon>
    </lineage>
</organism>
<dbReference type="InterPro" id="IPR018484">
    <property type="entry name" value="FGGY_N"/>
</dbReference>
<dbReference type="EC" id="2.7.1.12" evidence="7"/>
<feature type="domain" description="Carbohydrate kinase FGGY N-terminal" evidence="5">
    <location>
        <begin position="4"/>
        <end position="246"/>
    </location>
</feature>
<dbReference type="SUPFAM" id="SSF53067">
    <property type="entry name" value="Actin-like ATPase domain"/>
    <property type="match status" value="2"/>
</dbReference>
<evidence type="ECO:0000256" key="2">
    <source>
        <dbReference type="ARBA" id="ARBA00022679"/>
    </source>
</evidence>
<dbReference type="PROSITE" id="PS00445">
    <property type="entry name" value="FGGY_KINASES_2"/>
    <property type="match status" value="1"/>
</dbReference>
<evidence type="ECO:0000256" key="4">
    <source>
        <dbReference type="RuleBase" id="RU003733"/>
    </source>
</evidence>
<dbReference type="Proteomes" id="UP001589691">
    <property type="component" value="Unassembled WGS sequence"/>
</dbReference>
<dbReference type="InterPro" id="IPR050406">
    <property type="entry name" value="FGGY_Carb_Kinase"/>
</dbReference>
<keyword evidence="3 4" id="KW-0418">Kinase</keyword>
<dbReference type="InterPro" id="IPR000577">
    <property type="entry name" value="Carb_kinase_FGGY"/>
</dbReference>
<dbReference type="CDD" id="cd07770">
    <property type="entry name" value="ASKHA_NBD_FGGY_GntK"/>
    <property type="match status" value="1"/>
</dbReference>
<feature type="domain" description="Carbohydrate kinase FGGY C-terminal" evidence="6">
    <location>
        <begin position="255"/>
        <end position="449"/>
    </location>
</feature>
<accession>A0ABV5WUA3</accession>
<dbReference type="InterPro" id="IPR018483">
    <property type="entry name" value="Carb_kinase_FGGY_CS"/>
</dbReference>